<evidence type="ECO:0000313" key="4">
    <source>
        <dbReference type="Proteomes" id="UP000198960"/>
    </source>
</evidence>
<dbReference type="GO" id="GO:0005886">
    <property type="term" value="C:plasma membrane"/>
    <property type="evidence" value="ECO:0007669"/>
    <property type="project" value="TreeGrafter"/>
</dbReference>
<comment type="catalytic activity">
    <reaction evidence="2">
        <text>oxidized coenzyme F420-(gamma-L-Glu)(n) + a quinol + H(+) = reduced coenzyme F420-(gamma-L-Glu)(n) + a quinone</text>
        <dbReference type="Rhea" id="RHEA:39663"/>
        <dbReference type="Rhea" id="RHEA-COMP:12939"/>
        <dbReference type="Rhea" id="RHEA-COMP:14378"/>
        <dbReference type="ChEBI" id="CHEBI:15378"/>
        <dbReference type="ChEBI" id="CHEBI:24646"/>
        <dbReference type="ChEBI" id="CHEBI:132124"/>
        <dbReference type="ChEBI" id="CHEBI:133980"/>
        <dbReference type="ChEBI" id="CHEBI:139511"/>
    </reaction>
</comment>
<gene>
    <name evidence="3" type="ORF">SAMN05660991_04457</name>
</gene>
<dbReference type="InterPro" id="IPR004378">
    <property type="entry name" value="F420H2_quin_Rdtase"/>
</dbReference>
<evidence type="ECO:0000256" key="2">
    <source>
        <dbReference type="ARBA" id="ARBA00049106"/>
    </source>
</evidence>
<dbReference type="Gene3D" id="2.30.110.10">
    <property type="entry name" value="Electron Transport, Fmn-binding Protein, Chain A"/>
    <property type="match status" value="1"/>
</dbReference>
<dbReference type="InterPro" id="IPR012349">
    <property type="entry name" value="Split_barrel_FMN-bd"/>
</dbReference>
<proteinExistence type="inferred from homology"/>
<evidence type="ECO:0000256" key="1">
    <source>
        <dbReference type="ARBA" id="ARBA00008710"/>
    </source>
</evidence>
<name>A0A1H8WJA4_9ACTN</name>
<evidence type="ECO:0000313" key="3">
    <source>
        <dbReference type="EMBL" id="SEP27745.1"/>
    </source>
</evidence>
<dbReference type="PANTHER" id="PTHR39428:SF3">
    <property type="entry name" value="DEAZAFLAVIN-DEPENDENT NITROREDUCTASE"/>
    <property type="match status" value="1"/>
</dbReference>
<dbReference type="Pfam" id="PF04075">
    <property type="entry name" value="F420H2_quin_red"/>
    <property type="match status" value="1"/>
</dbReference>
<keyword evidence="4" id="KW-1185">Reference proteome</keyword>
<dbReference type="GO" id="GO:0016491">
    <property type="term" value="F:oxidoreductase activity"/>
    <property type="evidence" value="ECO:0007669"/>
    <property type="project" value="InterPro"/>
</dbReference>
<dbReference type="EMBL" id="FOEE01000021">
    <property type="protein sequence ID" value="SEP27745.1"/>
    <property type="molecule type" value="Genomic_DNA"/>
</dbReference>
<sequence>MSVRSDRVLTVVTRHVGRLHTRVLRRTKGRVGSRWMGGDVVLLTHRGRTSGRTYTTPLLYVRDGVDVVVAASNGGIDREPQWWLNLRADPRGAVEVGGRRCDVVASQVAEADRQRLWDALMANCAKYDGYQATVSRRISLVRLSPGRDQPAVSTGSSGSANCVR</sequence>
<dbReference type="STRING" id="673521.SAMN05660991_04457"/>
<dbReference type="PANTHER" id="PTHR39428">
    <property type="entry name" value="F420H(2)-DEPENDENT QUINONE REDUCTASE RV1261C"/>
    <property type="match status" value="1"/>
</dbReference>
<accession>A0A1H8WJA4</accession>
<dbReference type="Proteomes" id="UP000198960">
    <property type="component" value="Unassembled WGS sequence"/>
</dbReference>
<comment type="similarity">
    <text evidence="1">Belongs to the F420H(2)-dependent quinone reductase family.</text>
</comment>
<dbReference type="RefSeq" id="WP_170861240.1">
    <property type="nucleotide sequence ID" value="NZ_FOEE01000021.1"/>
</dbReference>
<reference evidence="4" key="1">
    <citation type="submission" date="2016-10" db="EMBL/GenBank/DDBJ databases">
        <authorList>
            <person name="Varghese N."/>
            <person name="Submissions S."/>
        </authorList>
    </citation>
    <scope>NUCLEOTIDE SEQUENCE [LARGE SCALE GENOMIC DNA]</scope>
    <source>
        <strain evidence="4">DSM 45413</strain>
    </source>
</reference>
<dbReference type="GO" id="GO:0070967">
    <property type="term" value="F:coenzyme F420 binding"/>
    <property type="evidence" value="ECO:0007669"/>
    <property type="project" value="TreeGrafter"/>
</dbReference>
<protein>
    <submittedName>
        <fullName evidence="3">Deazaflavin-dependent oxidoreductase, nitroreductase family</fullName>
    </submittedName>
</protein>
<dbReference type="AlphaFoldDB" id="A0A1H8WJA4"/>
<dbReference type="NCBIfam" id="TIGR00026">
    <property type="entry name" value="hi_GC_TIGR00026"/>
    <property type="match status" value="1"/>
</dbReference>
<organism evidence="3 4">
    <name type="scientific">Trujillonella endophytica</name>
    <dbReference type="NCBI Taxonomy" id="673521"/>
    <lineage>
        <taxon>Bacteria</taxon>
        <taxon>Bacillati</taxon>
        <taxon>Actinomycetota</taxon>
        <taxon>Actinomycetes</taxon>
        <taxon>Geodermatophilales</taxon>
        <taxon>Geodermatophilaceae</taxon>
        <taxon>Trujillonella</taxon>
    </lineage>
</organism>